<keyword evidence="3" id="KW-0812">Transmembrane</keyword>
<organism evidence="4 5">
    <name type="scientific">Stephanodiscus triporus</name>
    <dbReference type="NCBI Taxonomy" id="2934178"/>
    <lineage>
        <taxon>Eukaryota</taxon>
        <taxon>Sar</taxon>
        <taxon>Stramenopiles</taxon>
        <taxon>Ochrophyta</taxon>
        <taxon>Bacillariophyta</taxon>
        <taxon>Coscinodiscophyceae</taxon>
        <taxon>Thalassiosirophycidae</taxon>
        <taxon>Stephanodiscales</taxon>
        <taxon>Stephanodiscaceae</taxon>
        <taxon>Stephanodiscus</taxon>
    </lineage>
</organism>
<feature type="transmembrane region" description="Helical" evidence="3">
    <location>
        <begin position="831"/>
        <end position="853"/>
    </location>
</feature>
<name>A0ABD3QPG2_9STRA</name>
<feature type="region of interest" description="Disordered" evidence="2">
    <location>
        <begin position="592"/>
        <end position="629"/>
    </location>
</feature>
<evidence type="ECO:0000313" key="5">
    <source>
        <dbReference type="Proteomes" id="UP001530315"/>
    </source>
</evidence>
<evidence type="ECO:0000256" key="1">
    <source>
        <dbReference type="SAM" id="Coils"/>
    </source>
</evidence>
<reference evidence="4 5" key="1">
    <citation type="submission" date="2024-10" db="EMBL/GenBank/DDBJ databases">
        <title>Updated reference genomes for cyclostephanoid diatoms.</title>
        <authorList>
            <person name="Roberts W.R."/>
            <person name="Alverson A.J."/>
        </authorList>
    </citation>
    <scope>NUCLEOTIDE SEQUENCE [LARGE SCALE GENOMIC DNA]</scope>
    <source>
        <strain evidence="4 5">AJA276-08</strain>
    </source>
</reference>
<feature type="transmembrane region" description="Helical" evidence="3">
    <location>
        <begin position="244"/>
        <end position="265"/>
    </location>
</feature>
<protein>
    <submittedName>
        <fullName evidence="4">Uncharacterized protein</fullName>
    </submittedName>
</protein>
<evidence type="ECO:0000313" key="4">
    <source>
        <dbReference type="EMBL" id="KAL3801884.1"/>
    </source>
</evidence>
<keyword evidence="5" id="KW-1185">Reference proteome</keyword>
<feature type="coiled-coil region" evidence="1">
    <location>
        <begin position="360"/>
        <end position="404"/>
    </location>
</feature>
<keyword evidence="3" id="KW-1133">Transmembrane helix</keyword>
<evidence type="ECO:0000256" key="3">
    <source>
        <dbReference type="SAM" id="Phobius"/>
    </source>
</evidence>
<dbReference type="EMBL" id="JALLAZ020000171">
    <property type="protein sequence ID" value="KAL3801884.1"/>
    <property type="molecule type" value="Genomic_DNA"/>
</dbReference>
<gene>
    <name evidence="4" type="ORF">ACHAW5_008670</name>
</gene>
<dbReference type="Proteomes" id="UP001530315">
    <property type="component" value="Unassembled WGS sequence"/>
</dbReference>
<accession>A0ABD3QPG2</accession>
<feature type="transmembrane region" description="Helical" evidence="3">
    <location>
        <begin position="201"/>
        <end position="224"/>
    </location>
</feature>
<feature type="transmembrane region" description="Helical" evidence="3">
    <location>
        <begin position="792"/>
        <end position="811"/>
    </location>
</feature>
<feature type="transmembrane region" description="Helical" evidence="3">
    <location>
        <begin position="865"/>
        <end position="885"/>
    </location>
</feature>
<feature type="transmembrane region" description="Helical" evidence="3">
    <location>
        <begin position="20"/>
        <end position="37"/>
    </location>
</feature>
<comment type="caution">
    <text evidence="4">The sequence shown here is derived from an EMBL/GenBank/DDBJ whole genome shotgun (WGS) entry which is preliminary data.</text>
</comment>
<evidence type="ECO:0000256" key="2">
    <source>
        <dbReference type="SAM" id="MobiDB-lite"/>
    </source>
</evidence>
<feature type="compositionally biased region" description="Polar residues" evidence="2">
    <location>
        <begin position="602"/>
        <end position="617"/>
    </location>
</feature>
<sequence>MSSSIQRLLASSAPDSESGGVSVLAVAIITLELVILFETMRRQLDVAVSGHQFFQAVVDLIYREITTLGVVEFFLYLLHKYYLDYSSEVEAGHRTDKSWVQTEEIDIGHYVAIRKEFDRLEKITLRLSDNVNEKQSSCWYSFQRAVHDLTFKIQHPHLTRRKNQLLVSIRFHELRAHLIDSNNLPPRFKVSHYLKRSLTSVLLDFVHISPGAWISVMATANLIHFGGGMLEVDRSEDDVEVERYLAYTCISMMLCFIVLAFVLYFQMKSIFSKILHMKLTVADSEEDVARTWRGFSVLSSSSTDPIDQLDLFWGRSPHLVIVIIQYMQFVFAFGRYTLCTSMGQLVNQERLHETLARLRLDDEIRKMKSLEEEKKAEEKISRRKRELEAKNAKAAAKAAQAMKASLILHSALSFFPHKTYSAEKVQILNAGTLFSGLFVPMGSGLRKSGLIREKSLSDGVLSMKTDISHMDLFRSGSNSPSGSTKQSTATALSMQNMEEDETHLRETLSLQSKQQRRCFRTSISDSVALMREAYTSHLDVLAEKPIILSNEDSMKSPAAPSMQSLNAPDVVNGHFESQKLCDELSDLSLEKRERKQRRRIMKTSSEGVPSMRLSMSNKPKMLSFDPDSEREPARLVTLLELTKMSATDLPEIPAFKRKVKSNRHQRKRSVSDGVALMRAGVASNRSSVAVTRAFTDDLATRNIDPNKDQQNYESGDKKSVNFISRLTFSSGQNFDAKEECIDTTTSVDGDDTDIDDVPEAMLKNTVAREGKIQAFVQSINLASFFQSSRYRIMSAFIGPLPCFFSVARVQAFNYYGDHGKNVWDNVMPFSFWLEVSLYCVMMAEMLLILAVFLTKKGRAGSFIHCSAAAFGIAINLMCLLLLLVAETKRCCPDDNITVLRLLATDTSEEHDELEDAHVECCPKFGQRTYGGFGKIEPFTALIWLTQFRFFVAWCIAKISGDRSIRGGVLPSGEETEVEQHGSDPTDKVRGLWLTAIGVHSETAKSCGLFSGELLQCMLGIYCDSNGSDDGKESVKCSTEDVRSPDVKNEVSDNEAYQHRGKENIPITFETSSRGPNDSLTTPTVNVNDSGVLFEYPKARLIRRMRRCQRRLLPFMDDWNVVDVVLTSHELVLFDVVDATDDLGLVSQDTIFSSTDGCKGLYLSEVAKGRKIVSQFNLDEIDFMDIEHRAPIPQEEIETDDVEATHNNNLLEYWQGGKSQFEDYEVVAMNRRWSHVPEDRLKIHFKYSTLFLRFFVDLKEREHTSKASNNNDDIGLTVADVGAEAKLWCRTIARLRGASNLRWQNLPHFGENGTDELEILDFVKYYDREHDDIQKSMKMHRAHHRRKSSIFR</sequence>
<proteinExistence type="predicted"/>
<keyword evidence="3" id="KW-0472">Membrane</keyword>
<keyword evidence="1" id="KW-0175">Coiled coil</keyword>